<protein>
    <submittedName>
        <fullName evidence="2">Uncharacterized protein</fullName>
    </submittedName>
</protein>
<name>A0A1Y1XPF0_9FUNG</name>
<dbReference type="Proteomes" id="UP000193944">
    <property type="component" value="Unassembled WGS sequence"/>
</dbReference>
<organism evidence="2 3">
    <name type="scientific">Anaeromyces robustus</name>
    <dbReference type="NCBI Taxonomy" id="1754192"/>
    <lineage>
        <taxon>Eukaryota</taxon>
        <taxon>Fungi</taxon>
        <taxon>Fungi incertae sedis</taxon>
        <taxon>Chytridiomycota</taxon>
        <taxon>Chytridiomycota incertae sedis</taxon>
        <taxon>Neocallimastigomycetes</taxon>
        <taxon>Neocallimastigales</taxon>
        <taxon>Neocallimastigaceae</taxon>
        <taxon>Anaeromyces</taxon>
    </lineage>
</organism>
<accession>A0A1Y1XPF0</accession>
<reference evidence="2 3" key="1">
    <citation type="submission" date="2016-08" db="EMBL/GenBank/DDBJ databases">
        <title>A Parts List for Fungal Cellulosomes Revealed by Comparative Genomics.</title>
        <authorList>
            <consortium name="DOE Joint Genome Institute"/>
            <person name="Haitjema C.H."/>
            <person name="Gilmore S.P."/>
            <person name="Henske J.K."/>
            <person name="Solomon K.V."/>
            <person name="De Groot R."/>
            <person name="Kuo A."/>
            <person name="Mondo S.J."/>
            <person name="Salamov A.A."/>
            <person name="Labutti K."/>
            <person name="Zhao Z."/>
            <person name="Chiniquy J."/>
            <person name="Barry K."/>
            <person name="Brewer H.M."/>
            <person name="Purvine S.O."/>
            <person name="Wright A.T."/>
            <person name="Boxma B."/>
            <person name="Van Alen T."/>
            <person name="Hackstein J.H."/>
            <person name="Baker S.E."/>
            <person name="Grigoriev I.V."/>
            <person name="O'Malley M.A."/>
        </authorList>
    </citation>
    <scope>NUCLEOTIDE SEQUENCE [LARGE SCALE GENOMIC DNA]</scope>
    <source>
        <strain evidence="2 3">S4</strain>
    </source>
</reference>
<evidence type="ECO:0000313" key="3">
    <source>
        <dbReference type="Proteomes" id="UP000193944"/>
    </source>
</evidence>
<keyword evidence="3" id="KW-1185">Reference proteome</keyword>
<evidence type="ECO:0000313" key="2">
    <source>
        <dbReference type="EMBL" id="ORX87623.1"/>
    </source>
</evidence>
<proteinExistence type="predicted"/>
<sequence length="174" mass="20301">MSDSEEWEDAVSSFSDDEFKDAEDENLEYYSKRNPNVIKKSLFTMPEYSEENDSESDNNDSLDKNKKFNDNNISHINSSETINVNSFNDTDNNDTTDNNNNNNDNKREYLSAHRQPPIDLRNEKFNVTNIMEESLKEATSQDTLHEEDKNDKEIRELEEEIDKILSCSPEEIEV</sequence>
<reference evidence="2 3" key="2">
    <citation type="submission" date="2016-08" db="EMBL/GenBank/DDBJ databases">
        <title>Pervasive Adenine N6-methylation of Active Genes in Fungi.</title>
        <authorList>
            <consortium name="DOE Joint Genome Institute"/>
            <person name="Mondo S.J."/>
            <person name="Dannebaum R.O."/>
            <person name="Kuo R.C."/>
            <person name="Labutti K."/>
            <person name="Haridas S."/>
            <person name="Kuo A."/>
            <person name="Salamov A."/>
            <person name="Ahrendt S.R."/>
            <person name="Lipzen A."/>
            <person name="Sullivan W."/>
            <person name="Andreopoulos W.B."/>
            <person name="Clum A."/>
            <person name="Lindquist E."/>
            <person name="Daum C."/>
            <person name="Ramamoorthy G.K."/>
            <person name="Gryganskyi A."/>
            <person name="Culley D."/>
            <person name="Magnuson J.K."/>
            <person name="James T.Y."/>
            <person name="O'Malley M.A."/>
            <person name="Stajich J.E."/>
            <person name="Spatafora J.W."/>
            <person name="Visel A."/>
            <person name="Grigoriev I.V."/>
        </authorList>
    </citation>
    <scope>NUCLEOTIDE SEQUENCE [LARGE SCALE GENOMIC DNA]</scope>
    <source>
        <strain evidence="2 3">S4</strain>
    </source>
</reference>
<dbReference type="STRING" id="1754192.A0A1Y1XPF0"/>
<feature type="region of interest" description="Disordered" evidence="1">
    <location>
        <begin position="1"/>
        <end position="121"/>
    </location>
</feature>
<dbReference type="EMBL" id="MCFG01000007">
    <property type="protein sequence ID" value="ORX87623.1"/>
    <property type="molecule type" value="Genomic_DNA"/>
</dbReference>
<feature type="compositionally biased region" description="Acidic residues" evidence="1">
    <location>
        <begin position="1"/>
        <end position="27"/>
    </location>
</feature>
<comment type="caution">
    <text evidence="2">The sequence shown here is derived from an EMBL/GenBank/DDBJ whole genome shotgun (WGS) entry which is preliminary data.</text>
</comment>
<feature type="compositionally biased region" description="Low complexity" evidence="1">
    <location>
        <begin position="88"/>
        <end position="103"/>
    </location>
</feature>
<evidence type="ECO:0000256" key="1">
    <source>
        <dbReference type="SAM" id="MobiDB-lite"/>
    </source>
</evidence>
<feature type="compositionally biased region" description="Acidic residues" evidence="1">
    <location>
        <begin position="48"/>
        <end position="60"/>
    </location>
</feature>
<dbReference type="AlphaFoldDB" id="A0A1Y1XPF0"/>
<gene>
    <name evidence="2" type="ORF">BCR32DRAFT_274412</name>
</gene>
<feature type="compositionally biased region" description="Polar residues" evidence="1">
    <location>
        <begin position="75"/>
        <end position="87"/>
    </location>
</feature>